<organism evidence="3">
    <name type="scientific">Schizophyllum commune</name>
    <name type="common">Split gill fungus</name>
    <dbReference type="NCBI Taxonomy" id="5334"/>
    <lineage>
        <taxon>Eukaryota</taxon>
        <taxon>Fungi</taxon>
        <taxon>Dikarya</taxon>
        <taxon>Basidiomycota</taxon>
        <taxon>Agaricomycotina</taxon>
        <taxon>Agaricomycetes</taxon>
        <taxon>Agaricomycetidae</taxon>
        <taxon>Agaricales</taxon>
        <taxon>Schizophyllaceae</taxon>
        <taxon>Schizophyllum</taxon>
    </lineage>
</organism>
<feature type="compositionally biased region" description="Basic and acidic residues" evidence="1">
    <location>
        <begin position="493"/>
        <end position="505"/>
    </location>
</feature>
<feature type="region of interest" description="Disordered" evidence="1">
    <location>
        <begin position="692"/>
        <end position="724"/>
    </location>
</feature>
<feature type="region of interest" description="Disordered" evidence="1">
    <location>
        <begin position="143"/>
        <end position="168"/>
    </location>
</feature>
<proteinExistence type="predicted"/>
<dbReference type="VEuPathDB" id="FungiDB:SCHCODRAFT_02696654"/>
<feature type="compositionally biased region" description="Acidic residues" evidence="1">
    <location>
        <begin position="400"/>
        <end position="409"/>
    </location>
</feature>
<protein>
    <submittedName>
        <fullName evidence="3">Z5</fullName>
    </submittedName>
</protein>
<evidence type="ECO:0000256" key="1">
    <source>
        <dbReference type="SAM" id="MobiDB-lite"/>
    </source>
</evidence>
<feature type="region of interest" description="Disordered" evidence="1">
    <location>
        <begin position="844"/>
        <end position="879"/>
    </location>
</feature>
<dbReference type="EMBL" id="U22049">
    <property type="protein sequence ID" value="AAB65846.1"/>
    <property type="molecule type" value="Genomic_DNA"/>
</dbReference>
<dbReference type="InterPro" id="IPR024333">
    <property type="entry name" value="Mating-type_A-alpha/beta_1_N"/>
</dbReference>
<feature type="compositionally biased region" description="Basic and acidic residues" evidence="1">
    <location>
        <begin position="357"/>
        <end position="372"/>
    </location>
</feature>
<feature type="compositionally biased region" description="Basic residues" evidence="1">
    <location>
        <begin position="856"/>
        <end position="866"/>
    </location>
</feature>
<feature type="compositionally biased region" description="Low complexity" evidence="1">
    <location>
        <begin position="384"/>
        <end position="399"/>
    </location>
</feature>
<feature type="domain" description="Mating-type protein A-alpha/beta 1 N-terminal" evidence="2">
    <location>
        <begin position="6"/>
        <end position="88"/>
    </location>
</feature>
<dbReference type="Pfam" id="PF12731">
    <property type="entry name" value="Mating_N"/>
    <property type="match status" value="1"/>
</dbReference>
<sequence length="907" mass="98580">MHEITECHLVKRLSSAQDDFLAALDKDTDAVANFLTQWRTLSQSLESNTTLQASTLALSHSVSAAIAQVADMLVTQTSEMQTIEDQFRDKLTASIAHSNASTSSLPLPPYIAPCYEWLMDNLHNPYPSPPVKRRLLEAALRDAREGNGHHPTPPPSPTSSHIPRAPSKAPLTIDDINDWFVAVRARMGWGDLRRVKFDGSRSLMLHAARLMWCPDAEELKQEIPSDYARKPTLPKKEELSPRLSLHEFIAFTADVHSSDNESSDEQNDLSINSHAPSVLTPDIEFAFVQLEEQAKSLYAHVFQPSELAGTLSESTFTRPDTDDWASPDVKAYREALALAAADKRRQSRRDQRRAKRARDEARRRETERHHYPSPEPSSDDESSSDYASCSSDADSAAGSDDSDFEEDLSQDDHPFAAYAHQRTSFVTPPVSAYDTDPDSEDETGSVDNYSEEDVTTEDEDEEDATSDESDDSSDEESEAEDDTPPVTLAGSKRCSEDTCDDERASKKLRSTPPPVRRVKRRPAPITVHLPSPAPSSPPTSPSVSSTTSECAVERHSSPITRKVQDASLKQASLPPTLPTDPLLGPDGVPLGTVRARLPRVRHRTFAASRDAFIQLDVPIAGAKGNGEPIKISGDPTPYVNWNLDAHDIQPYCLTGDPTDYANWDLNAVPPAKSTHSYPASLSALSRVPSVSSLPSLSRSSSMSSLTSTDSSSSTTSDTSSDSATVDDVVVAKTTVKPAAIARQTPAPPTTRRPTRVVSYNAPPVVSYEEAAGVITSPTRATFAQSQLSTKLAKVHTASITTPTVSLPSSKQRCVGMSVGRTSSEGPSPSDLVNNVLSSGFIEASSKASSIDDNQPRRRSPKARGRKSSPTTRDEKDAVQTRLAEIEQEAARLEAERQSLQRLASVGG</sequence>
<accession>Q02530</accession>
<name>Q02530_SCHCO</name>
<feature type="compositionally biased region" description="Acidic residues" evidence="1">
    <location>
        <begin position="435"/>
        <end position="483"/>
    </location>
</feature>
<feature type="region of interest" description="Disordered" evidence="1">
    <location>
        <begin position="340"/>
        <end position="585"/>
    </location>
</feature>
<reference evidence="3" key="1">
    <citation type="journal article" date="1996" name="Mol. Gen. Genet.">
        <title>Regions in the Z5 mating gene of Schizophyllum commune involved in Y-Z binding and recognition.</title>
        <authorList>
            <person name="Wu J."/>
            <person name="Ullrich R.C."/>
            <person name="Novotny C.P."/>
        </authorList>
    </citation>
    <scope>NUCLEOTIDE SEQUENCE</scope>
    <source>
        <strain evidence="3">1-43</strain>
    </source>
</reference>
<gene>
    <name evidence="3" type="primary">z</name>
</gene>
<evidence type="ECO:0000313" key="3">
    <source>
        <dbReference type="EMBL" id="AAB65846.1"/>
    </source>
</evidence>
<dbReference type="AlphaFoldDB" id="Q02530"/>
<evidence type="ECO:0000259" key="2">
    <source>
        <dbReference type="Pfam" id="PF12731"/>
    </source>
</evidence>
<feature type="compositionally biased region" description="Pro residues" evidence="1">
    <location>
        <begin position="531"/>
        <end position="540"/>
    </location>
</feature>
<feature type="compositionally biased region" description="Basic residues" evidence="1">
    <location>
        <begin position="345"/>
        <end position="356"/>
    </location>
</feature>